<accession>A0A0A0M7Q2</accession>
<dbReference type="Gene3D" id="3.30.2350.20">
    <property type="entry name" value="TruD, catalytic domain"/>
    <property type="match status" value="1"/>
</dbReference>
<keyword evidence="2 4" id="KW-0819">tRNA processing</keyword>
<dbReference type="NCBIfam" id="NF002153">
    <property type="entry name" value="PRK00984.1-2"/>
    <property type="match status" value="1"/>
</dbReference>
<reference evidence="6 7" key="1">
    <citation type="submission" date="2013-08" db="EMBL/GenBank/DDBJ databases">
        <title>Genomic analysis of Lysobacter defluvii.</title>
        <authorList>
            <person name="Wang Q."/>
            <person name="Wang G."/>
        </authorList>
    </citation>
    <scope>NUCLEOTIDE SEQUENCE [LARGE SCALE GENOMIC DNA]</scope>
    <source>
        <strain evidence="6 7">IMMIB APB-9</strain>
    </source>
</reference>
<proteinExistence type="inferred from homology"/>
<dbReference type="InterPro" id="IPR050170">
    <property type="entry name" value="TruD_pseudoU_synthase"/>
</dbReference>
<protein>
    <recommendedName>
        <fullName evidence="4">tRNA pseudouridine synthase D</fullName>
        <ecNumber evidence="4">5.4.99.27</ecNumber>
    </recommendedName>
    <alternativeName>
        <fullName evidence="4">tRNA pseudouridine(13) synthase</fullName>
    </alternativeName>
    <alternativeName>
        <fullName evidence="4">tRNA pseudouridylate synthase D</fullName>
    </alternativeName>
    <alternativeName>
        <fullName evidence="4">tRNA-uridine isomerase D</fullName>
    </alternativeName>
</protein>
<dbReference type="OrthoDB" id="1550679at2"/>
<dbReference type="EC" id="5.4.99.27" evidence="4"/>
<keyword evidence="7" id="KW-1185">Reference proteome</keyword>
<feature type="domain" description="TRUD" evidence="5">
    <location>
        <begin position="162"/>
        <end position="310"/>
    </location>
</feature>
<feature type="active site" description="Nucleophile" evidence="4">
    <location>
        <position position="82"/>
    </location>
</feature>
<sequence>MSTVGEGGLPRAHGAPVLQGRYRVRPEDFRVTELPSFEADGSGEHLLLTVTKRGMNTAHAVRRIAGWAGVQERDVGHAGLKDRHAVTTQRFSVWLPGRPDPDPAELELDEGGESLRVVDAARHSRKLARGALSGNRFTLVLRELQGGRDGVEARLQAIAAAGVPNYFGVQRFGHGGGNVGKALAMFAGRRVGREQRTMLLSAARSQLFNRVLAARVVDGSWATGLPEGEVWMLDGSRSVFGPQVLDAELAARLQRFDIHPTGPLWGRGELRTSGQARALELQAVADGQSLRLRDGLERAGLEQERRALRLRPEGLTWHWPAAHVLELEFTLPPGTYATSLLAELGTLEDATAVPRT</sequence>
<dbReference type="PANTHER" id="PTHR47811:SF1">
    <property type="entry name" value="TRNA PSEUDOURIDINE SYNTHASE D"/>
    <property type="match status" value="1"/>
</dbReference>
<dbReference type="GO" id="GO:0031119">
    <property type="term" value="P:tRNA pseudouridine synthesis"/>
    <property type="evidence" value="ECO:0007669"/>
    <property type="project" value="UniProtKB-UniRule"/>
</dbReference>
<dbReference type="Pfam" id="PF01142">
    <property type="entry name" value="TruD"/>
    <property type="match status" value="2"/>
</dbReference>
<dbReference type="eggNOG" id="COG0585">
    <property type="taxonomic scope" value="Bacteria"/>
</dbReference>
<evidence type="ECO:0000256" key="3">
    <source>
        <dbReference type="ARBA" id="ARBA00023235"/>
    </source>
</evidence>
<comment type="catalytic activity">
    <reaction evidence="4">
        <text>uridine(13) in tRNA = pseudouridine(13) in tRNA</text>
        <dbReference type="Rhea" id="RHEA:42540"/>
        <dbReference type="Rhea" id="RHEA-COMP:10105"/>
        <dbReference type="Rhea" id="RHEA-COMP:10106"/>
        <dbReference type="ChEBI" id="CHEBI:65314"/>
        <dbReference type="ChEBI" id="CHEBI:65315"/>
        <dbReference type="EC" id="5.4.99.27"/>
    </reaction>
</comment>
<dbReference type="HAMAP" id="MF_01082">
    <property type="entry name" value="TruD"/>
    <property type="match status" value="1"/>
</dbReference>
<dbReference type="SUPFAM" id="SSF55120">
    <property type="entry name" value="Pseudouridine synthase"/>
    <property type="match status" value="1"/>
</dbReference>
<dbReference type="InterPro" id="IPR042214">
    <property type="entry name" value="TruD_catalytic"/>
</dbReference>
<comment type="function">
    <text evidence="4">Responsible for synthesis of pseudouridine from uracil-13 in transfer RNAs.</text>
</comment>
<dbReference type="CDD" id="cd02575">
    <property type="entry name" value="PseudoU_synth_EcTruD"/>
    <property type="match status" value="1"/>
</dbReference>
<dbReference type="AlphaFoldDB" id="A0A0A0M7Q2"/>
<name>A0A0A0M7Q2_9GAMM</name>
<dbReference type="GO" id="GO:0160150">
    <property type="term" value="F:tRNA pseudouridine(13) synthase activity"/>
    <property type="evidence" value="ECO:0007669"/>
    <property type="project" value="UniProtKB-EC"/>
</dbReference>
<comment type="caution">
    <text evidence="6">The sequence shown here is derived from an EMBL/GenBank/DDBJ whole genome shotgun (WGS) entry which is preliminary data.</text>
</comment>
<dbReference type="InterPro" id="IPR020119">
    <property type="entry name" value="PsdUridine_synth_TruD_CS"/>
</dbReference>
<evidence type="ECO:0000256" key="4">
    <source>
        <dbReference type="HAMAP-Rule" id="MF_01082"/>
    </source>
</evidence>
<dbReference type="GO" id="GO:0005829">
    <property type="term" value="C:cytosol"/>
    <property type="evidence" value="ECO:0007669"/>
    <property type="project" value="TreeGrafter"/>
</dbReference>
<dbReference type="STRING" id="1385515.GCA_000423325_02176"/>
<dbReference type="InterPro" id="IPR043165">
    <property type="entry name" value="TruD_insert_sf"/>
</dbReference>
<evidence type="ECO:0000256" key="2">
    <source>
        <dbReference type="ARBA" id="ARBA00022694"/>
    </source>
</evidence>
<dbReference type="Proteomes" id="UP000030003">
    <property type="component" value="Unassembled WGS sequence"/>
</dbReference>
<dbReference type="PANTHER" id="PTHR47811">
    <property type="entry name" value="TRNA PSEUDOURIDINE SYNTHASE D"/>
    <property type="match status" value="1"/>
</dbReference>
<evidence type="ECO:0000256" key="1">
    <source>
        <dbReference type="ARBA" id="ARBA00007953"/>
    </source>
</evidence>
<evidence type="ECO:0000313" key="6">
    <source>
        <dbReference type="EMBL" id="KGO98037.1"/>
    </source>
</evidence>
<comment type="similarity">
    <text evidence="1 4">Belongs to the pseudouridine synthase TruD family.</text>
</comment>
<dbReference type="InterPro" id="IPR020103">
    <property type="entry name" value="PsdUridine_synth_cat_dom_sf"/>
</dbReference>
<dbReference type="EMBL" id="AVBH01000143">
    <property type="protein sequence ID" value="KGO98037.1"/>
    <property type="molecule type" value="Genomic_DNA"/>
</dbReference>
<keyword evidence="3 4" id="KW-0413">Isomerase</keyword>
<dbReference type="GO" id="GO:0003723">
    <property type="term" value="F:RNA binding"/>
    <property type="evidence" value="ECO:0007669"/>
    <property type="project" value="InterPro"/>
</dbReference>
<dbReference type="PROSITE" id="PS01268">
    <property type="entry name" value="UPF0024"/>
    <property type="match status" value="1"/>
</dbReference>
<organism evidence="6 7">
    <name type="scientific">Lysobacter defluvii IMMIB APB-9 = DSM 18482</name>
    <dbReference type="NCBI Taxonomy" id="1385515"/>
    <lineage>
        <taxon>Bacteria</taxon>
        <taxon>Pseudomonadati</taxon>
        <taxon>Pseudomonadota</taxon>
        <taxon>Gammaproteobacteria</taxon>
        <taxon>Lysobacterales</taxon>
        <taxon>Lysobacteraceae</taxon>
        <taxon>Novilysobacter</taxon>
    </lineage>
</organism>
<dbReference type="InterPro" id="IPR011760">
    <property type="entry name" value="PsdUridine_synth_TruD_insert"/>
</dbReference>
<dbReference type="RefSeq" id="WP_027070213.1">
    <property type="nucleotide sequence ID" value="NZ_AUHT01000011.1"/>
</dbReference>
<evidence type="ECO:0000313" key="7">
    <source>
        <dbReference type="Proteomes" id="UP000030003"/>
    </source>
</evidence>
<dbReference type="Gene3D" id="3.30.2340.10">
    <property type="entry name" value="TruD, insertion domain"/>
    <property type="match status" value="1"/>
</dbReference>
<dbReference type="PROSITE" id="PS50984">
    <property type="entry name" value="TRUD"/>
    <property type="match status" value="1"/>
</dbReference>
<gene>
    <name evidence="4" type="primary">truD</name>
    <name evidence="6" type="ORF">N791_05550</name>
</gene>
<dbReference type="InterPro" id="IPR001656">
    <property type="entry name" value="PsdUridine_synth_TruD"/>
</dbReference>
<evidence type="ECO:0000259" key="5">
    <source>
        <dbReference type="PROSITE" id="PS50984"/>
    </source>
</evidence>